<dbReference type="FunFam" id="1.10.510.10:FF:000091">
    <property type="entry name" value="Calcium/calmodulin-dependent protein kinase kinase 2 isoform 1"/>
    <property type="match status" value="1"/>
</dbReference>
<proteinExistence type="predicted"/>
<evidence type="ECO:0000256" key="16">
    <source>
        <dbReference type="SAM" id="MobiDB-lite"/>
    </source>
</evidence>
<dbReference type="Pfam" id="PF00069">
    <property type="entry name" value="Pkinase"/>
    <property type="match status" value="1"/>
</dbReference>
<evidence type="ECO:0000313" key="19">
    <source>
        <dbReference type="Proteomes" id="UP000233080"/>
    </source>
</evidence>
<sequence>MSSCVSSQPSSNRAAPQDELRGRGSSQSQKPCEALRGLSSLSIHLGMESFIVVTECEPGCAVDLGLARDRPLEADGQEVPLDTSGSQARPHLSSRKLSLQERSQGGLAAGGSLDMNGRCICPSLPYSPVSSPQSSPRLPRRPTVESHHVSITGMQDCVQLNQYTLKDEIGKGSYGVVKLAYNENDNTYYAMKVLSKKKLIRQAGFPRRPPPRGTRPAPGGCIQPRGPIEQVYQEIAILKKLDHPNVVKLVEVLDDPNEDHLYMVFELVNQGPVMEVPTLKPLSEDQARFYFQDLIKGIEYLHYQKIIHRDIKPSNLLVGEDGHIKIADFGVSNEFKGSDALLSNTVGTPAFMAPESLSETRKIFSGKALDVWAMGVTLYCFVFGQCPFMDERIMCLHSKIKSQALEFPDQPDIAEDLKDLITRMLDKNPESRIVVPEIKILVKTMIRKRSFGNPFEGSRREERSLSAPGNLLTKKPTRECESLSELKEARQRRQPPGHRPAPRGGGGSALVRGSPCVESCRALAPGSPARMHPPGPEEAMEPE</sequence>
<evidence type="ECO:0000256" key="3">
    <source>
        <dbReference type="ARBA" id="ARBA00012434"/>
    </source>
</evidence>
<dbReference type="RefSeq" id="XP_011803911.1">
    <property type="nucleotide sequence ID" value="XM_011948521.1"/>
</dbReference>
<keyword evidence="7" id="KW-0808">Transferase</keyword>
<keyword evidence="12" id="KW-0539">Nucleus</keyword>
<evidence type="ECO:0000256" key="14">
    <source>
        <dbReference type="ARBA" id="ARBA00047430"/>
    </source>
</evidence>
<evidence type="ECO:0000256" key="4">
    <source>
        <dbReference type="ARBA" id="ARBA00022490"/>
    </source>
</evidence>
<feature type="compositionally biased region" description="Basic and acidic residues" evidence="16">
    <location>
        <begin position="476"/>
        <end position="491"/>
    </location>
</feature>
<keyword evidence="8 15" id="KW-0547">Nucleotide-binding</keyword>
<feature type="domain" description="Protein kinase" evidence="17">
    <location>
        <begin position="163"/>
        <end position="446"/>
    </location>
</feature>
<evidence type="ECO:0000256" key="5">
    <source>
        <dbReference type="ARBA" id="ARBA00022527"/>
    </source>
</evidence>
<keyword evidence="5" id="KW-0723">Serine/threonine-protein kinase</keyword>
<evidence type="ECO:0000256" key="11">
    <source>
        <dbReference type="ARBA" id="ARBA00022860"/>
    </source>
</evidence>
<evidence type="ECO:0000256" key="6">
    <source>
        <dbReference type="ARBA" id="ARBA00022553"/>
    </source>
</evidence>
<dbReference type="CTD" id="10645"/>
<comment type="catalytic activity">
    <reaction evidence="14">
        <text>L-seryl-[protein] + ATP = O-phospho-L-seryl-[protein] + ADP + H(+)</text>
        <dbReference type="Rhea" id="RHEA:17989"/>
        <dbReference type="Rhea" id="RHEA-COMP:9863"/>
        <dbReference type="Rhea" id="RHEA-COMP:11604"/>
        <dbReference type="ChEBI" id="CHEBI:15378"/>
        <dbReference type="ChEBI" id="CHEBI:29999"/>
        <dbReference type="ChEBI" id="CHEBI:30616"/>
        <dbReference type="ChEBI" id="CHEBI:83421"/>
        <dbReference type="ChEBI" id="CHEBI:456216"/>
        <dbReference type="EC" id="2.7.11.17"/>
    </reaction>
</comment>
<dbReference type="GO" id="GO:0005524">
    <property type="term" value="F:ATP binding"/>
    <property type="evidence" value="ECO:0007669"/>
    <property type="project" value="UniProtKB-UniRule"/>
</dbReference>
<keyword evidence="6" id="KW-0597">Phosphoprotein</keyword>
<dbReference type="SMART" id="SM00220">
    <property type="entry name" value="S_TKc"/>
    <property type="match status" value="1"/>
</dbReference>
<dbReference type="InterPro" id="IPR000719">
    <property type="entry name" value="Prot_kinase_dom"/>
</dbReference>
<feature type="region of interest" description="Disordered" evidence="16">
    <location>
        <begin position="1"/>
        <end position="31"/>
    </location>
</feature>
<feature type="binding site" evidence="15">
    <location>
        <position position="192"/>
    </location>
    <ligand>
        <name>ATP</name>
        <dbReference type="ChEBI" id="CHEBI:30616"/>
    </ligand>
</feature>
<feature type="compositionally biased region" description="Polar residues" evidence="16">
    <location>
        <begin position="1"/>
        <end position="14"/>
    </location>
</feature>
<dbReference type="InterPro" id="IPR017441">
    <property type="entry name" value="Protein_kinase_ATP_BS"/>
</dbReference>
<dbReference type="PANTHER" id="PTHR43895">
    <property type="entry name" value="CALCIUM/CALMODULIN-DEPENDENT PROTEIN KINASE KINASE-RELATED"/>
    <property type="match status" value="1"/>
</dbReference>
<evidence type="ECO:0000256" key="1">
    <source>
        <dbReference type="ARBA" id="ARBA00004123"/>
    </source>
</evidence>
<protein>
    <recommendedName>
        <fullName evidence="3">calcium/calmodulin-dependent protein kinase</fullName>
        <ecNumber evidence="3">2.7.11.17</ecNumber>
    </recommendedName>
</protein>
<evidence type="ECO:0000256" key="7">
    <source>
        <dbReference type="ARBA" id="ARBA00022679"/>
    </source>
</evidence>
<accession>A0A2K5HJ59</accession>
<keyword evidence="10 15" id="KW-0067">ATP-binding</keyword>
<dbReference type="GO" id="GO:0004683">
    <property type="term" value="F:calcium/calmodulin-dependent protein kinase activity"/>
    <property type="evidence" value="ECO:0007669"/>
    <property type="project" value="UniProtKB-EC"/>
</dbReference>
<dbReference type="FunFam" id="3.30.200.20:FF:000429">
    <property type="entry name" value="Calcium/calmodulin-dependent protein kinase kinase"/>
    <property type="match status" value="1"/>
</dbReference>
<feature type="region of interest" description="Disordered" evidence="16">
    <location>
        <begin position="203"/>
        <end position="223"/>
    </location>
</feature>
<dbReference type="PROSITE" id="PS00107">
    <property type="entry name" value="PROTEIN_KINASE_ATP"/>
    <property type="match status" value="1"/>
</dbReference>
<comment type="catalytic activity">
    <reaction evidence="13">
        <text>L-threonyl-[protein] + ATP = O-phospho-L-threonyl-[protein] + ADP + H(+)</text>
        <dbReference type="Rhea" id="RHEA:46608"/>
        <dbReference type="Rhea" id="RHEA-COMP:11060"/>
        <dbReference type="Rhea" id="RHEA-COMP:11605"/>
        <dbReference type="ChEBI" id="CHEBI:15378"/>
        <dbReference type="ChEBI" id="CHEBI:30013"/>
        <dbReference type="ChEBI" id="CHEBI:30616"/>
        <dbReference type="ChEBI" id="CHEBI:61977"/>
        <dbReference type="ChEBI" id="CHEBI:456216"/>
        <dbReference type="EC" id="2.7.11.17"/>
    </reaction>
</comment>
<dbReference type="Ensembl" id="ENSCANT00000017149.1">
    <property type="protein sequence ID" value="ENSCANP00000004365.1"/>
    <property type="gene ID" value="ENSCANG00000014210.1"/>
</dbReference>
<evidence type="ECO:0000256" key="10">
    <source>
        <dbReference type="ARBA" id="ARBA00022840"/>
    </source>
</evidence>
<dbReference type="PANTHER" id="PTHR43895:SF39">
    <property type="entry name" value="CALCIUM_CALMODULIN-DEPENDENT PROTEIN KINASE KINASE 2"/>
    <property type="match status" value="1"/>
</dbReference>
<dbReference type="GO" id="GO:0061762">
    <property type="term" value="P:CAMKK-AMPK signaling cascade"/>
    <property type="evidence" value="ECO:0007669"/>
    <property type="project" value="TreeGrafter"/>
</dbReference>
<comment type="subcellular location">
    <subcellularLocation>
        <location evidence="2">Cytoplasm</location>
    </subcellularLocation>
    <subcellularLocation>
        <location evidence="1">Nucleus</location>
    </subcellularLocation>
</comment>
<dbReference type="EC" id="2.7.11.17" evidence="3"/>
<dbReference type="PROSITE" id="PS50011">
    <property type="entry name" value="PROTEIN_KINASE_DOM"/>
    <property type="match status" value="1"/>
</dbReference>
<dbReference type="Proteomes" id="UP000233080">
    <property type="component" value="Unassembled WGS sequence"/>
</dbReference>
<dbReference type="AlphaFoldDB" id="A0A2K5HJ59"/>
<evidence type="ECO:0000259" key="17">
    <source>
        <dbReference type="PROSITE" id="PS50011"/>
    </source>
</evidence>
<evidence type="ECO:0000256" key="9">
    <source>
        <dbReference type="ARBA" id="ARBA00022777"/>
    </source>
</evidence>
<evidence type="ECO:0000256" key="12">
    <source>
        <dbReference type="ARBA" id="ARBA00023242"/>
    </source>
</evidence>
<dbReference type="Gene3D" id="1.10.510.10">
    <property type="entry name" value="Transferase(Phosphotransferase) domain 1"/>
    <property type="match status" value="1"/>
</dbReference>
<dbReference type="GO" id="GO:0005737">
    <property type="term" value="C:cytoplasm"/>
    <property type="evidence" value="ECO:0007669"/>
    <property type="project" value="UniProtKB-SubCell"/>
</dbReference>
<evidence type="ECO:0000256" key="13">
    <source>
        <dbReference type="ARBA" id="ARBA00047307"/>
    </source>
</evidence>
<name>A0A2K5HJ59_COLAP</name>
<keyword evidence="9" id="KW-0418">Kinase</keyword>
<evidence type="ECO:0000313" key="18">
    <source>
        <dbReference type="Ensembl" id="ENSCANP00000004365.1"/>
    </source>
</evidence>
<organism evidence="18 19">
    <name type="scientific">Colobus angolensis palliatus</name>
    <name type="common">Peters' Angolan colobus</name>
    <dbReference type="NCBI Taxonomy" id="336983"/>
    <lineage>
        <taxon>Eukaryota</taxon>
        <taxon>Metazoa</taxon>
        <taxon>Chordata</taxon>
        <taxon>Craniata</taxon>
        <taxon>Vertebrata</taxon>
        <taxon>Euteleostomi</taxon>
        <taxon>Mammalia</taxon>
        <taxon>Eutheria</taxon>
        <taxon>Euarchontoglires</taxon>
        <taxon>Primates</taxon>
        <taxon>Haplorrhini</taxon>
        <taxon>Catarrhini</taxon>
        <taxon>Cercopithecidae</taxon>
        <taxon>Colobinae</taxon>
        <taxon>Colobus</taxon>
    </lineage>
</organism>
<dbReference type="InterPro" id="IPR008271">
    <property type="entry name" value="Ser/Thr_kinase_AS"/>
</dbReference>
<dbReference type="InterPro" id="IPR011009">
    <property type="entry name" value="Kinase-like_dom_sf"/>
</dbReference>
<dbReference type="SUPFAM" id="SSF56112">
    <property type="entry name" value="Protein kinase-like (PK-like)"/>
    <property type="match status" value="1"/>
</dbReference>
<feature type="compositionally biased region" description="Low complexity" evidence="16">
    <location>
        <begin position="126"/>
        <end position="137"/>
    </location>
</feature>
<feature type="region of interest" description="Disordered" evidence="16">
    <location>
        <begin position="76"/>
        <end position="110"/>
    </location>
</feature>
<keyword evidence="4" id="KW-0963">Cytoplasm</keyword>
<keyword evidence="19" id="KW-1185">Reference proteome</keyword>
<evidence type="ECO:0000256" key="2">
    <source>
        <dbReference type="ARBA" id="ARBA00004496"/>
    </source>
</evidence>
<dbReference type="GO" id="GO:0005654">
    <property type="term" value="C:nucleoplasm"/>
    <property type="evidence" value="ECO:0007669"/>
    <property type="project" value="UniProtKB-ARBA"/>
</dbReference>
<reference evidence="18" key="1">
    <citation type="submission" date="2025-08" db="UniProtKB">
        <authorList>
            <consortium name="Ensembl"/>
        </authorList>
    </citation>
    <scope>IDENTIFICATION</scope>
</reference>
<keyword evidence="11" id="KW-0112">Calmodulin-binding</keyword>
<reference evidence="18" key="2">
    <citation type="submission" date="2025-09" db="UniProtKB">
        <authorList>
            <consortium name="Ensembl"/>
        </authorList>
    </citation>
    <scope>IDENTIFICATION</scope>
</reference>
<evidence type="ECO:0000256" key="8">
    <source>
        <dbReference type="ARBA" id="ARBA00022741"/>
    </source>
</evidence>
<dbReference type="GeneID" id="105516340"/>
<evidence type="ECO:0000256" key="15">
    <source>
        <dbReference type="PROSITE-ProRule" id="PRU10141"/>
    </source>
</evidence>
<feature type="region of interest" description="Disordered" evidence="16">
    <location>
        <begin position="126"/>
        <end position="147"/>
    </location>
</feature>
<dbReference type="PROSITE" id="PS00108">
    <property type="entry name" value="PROTEIN_KINASE_ST"/>
    <property type="match status" value="1"/>
</dbReference>
<dbReference type="GO" id="GO:0005516">
    <property type="term" value="F:calmodulin binding"/>
    <property type="evidence" value="ECO:0007669"/>
    <property type="project" value="UniProtKB-KW"/>
</dbReference>
<dbReference type="Gene3D" id="3.30.200.20">
    <property type="entry name" value="Phosphorylase Kinase, domain 1"/>
    <property type="match status" value="1"/>
</dbReference>
<feature type="region of interest" description="Disordered" evidence="16">
    <location>
        <begin position="452"/>
        <end position="543"/>
    </location>
</feature>